<dbReference type="AlphaFoldDB" id="M3UZH2"/>
<feature type="transmembrane region" description="Helical" evidence="10">
    <location>
        <begin position="288"/>
        <end position="308"/>
    </location>
</feature>
<evidence type="ECO:0000256" key="7">
    <source>
        <dbReference type="ARBA" id="ARBA00023136"/>
    </source>
</evidence>
<organism evidence="11">
    <name type="scientific">Ips typographus</name>
    <name type="common">European spruce bark beetle</name>
    <dbReference type="NCBI Taxonomy" id="55986"/>
    <lineage>
        <taxon>Eukaryota</taxon>
        <taxon>Metazoa</taxon>
        <taxon>Ecdysozoa</taxon>
        <taxon>Arthropoda</taxon>
        <taxon>Hexapoda</taxon>
        <taxon>Insecta</taxon>
        <taxon>Pterygota</taxon>
        <taxon>Neoptera</taxon>
        <taxon>Endopterygota</taxon>
        <taxon>Coleoptera</taxon>
        <taxon>Polyphaga</taxon>
        <taxon>Cucujiformia</taxon>
        <taxon>Curculionidae</taxon>
        <taxon>Scolytinae</taxon>
        <taxon>Ips</taxon>
    </lineage>
</organism>
<dbReference type="GO" id="GO:0005549">
    <property type="term" value="F:odorant binding"/>
    <property type="evidence" value="ECO:0007669"/>
    <property type="project" value="InterPro"/>
</dbReference>
<comment type="subcellular location">
    <subcellularLocation>
        <location evidence="1 10">Cell membrane</location>
        <topology evidence="1 10">Multi-pass membrane protein</topology>
    </subcellularLocation>
</comment>
<evidence type="ECO:0000256" key="9">
    <source>
        <dbReference type="ARBA" id="ARBA00023224"/>
    </source>
</evidence>
<evidence type="ECO:0000313" key="11">
    <source>
        <dbReference type="EMBL" id="JAA74452.1"/>
    </source>
</evidence>
<feature type="transmembrane region" description="Helical" evidence="10">
    <location>
        <begin position="175"/>
        <end position="194"/>
    </location>
</feature>
<dbReference type="GO" id="GO:0007165">
    <property type="term" value="P:signal transduction"/>
    <property type="evidence" value="ECO:0007669"/>
    <property type="project" value="UniProtKB-KW"/>
</dbReference>
<evidence type="ECO:0000256" key="2">
    <source>
        <dbReference type="ARBA" id="ARBA00022475"/>
    </source>
</evidence>
<feature type="transmembrane region" description="Helical" evidence="10">
    <location>
        <begin position="125"/>
        <end position="146"/>
    </location>
</feature>
<evidence type="ECO:0000256" key="4">
    <source>
        <dbReference type="ARBA" id="ARBA00022692"/>
    </source>
</evidence>
<keyword evidence="5 10" id="KW-0552">Olfaction</keyword>
<dbReference type="GO" id="GO:0005886">
    <property type="term" value="C:plasma membrane"/>
    <property type="evidence" value="ECO:0007669"/>
    <property type="project" value="UniProtKB-SubCell"/>
</dbReference>
<feature type="transmembrane region" description="Helical" evidence="10">
    <location>
        <begin position="6"/>
        <end position="24"/>
    </location>
</feature>
<evidence type="ECO:0000256" key="6">
    <source>
        <dbReference type="ARBA" id="ARBA00022989"/>
    </source>
</evidence>
<reference evidence="11" key="1">
    <citation type="journal article" date="2013" name="BMC Genomics">
        <title>Antennal transcriptome analysis of the chemosensory gene families in the tree killing bark beetles, Ips typographus and Dendroctonus ponderosae (Coleoptera: Curculionidae: Scolytinae).</title>
        <authorList>
            <person name="Andersson M.N."/>
            <person name="Grosse-Wilde E."/>
            <person name="Keeling C.I."/>
            <person name="Bengtsson J.M."/>
            <person name="Yuen M.M."/>
            <person name="Li M."/>
            <person name="Hillbur Y."/>
            <person name="Bohlmann J."/>
            <person name="Hansson B.S."/>
            <person name="Schlyter F."/>
        </authorList>
    </citation>
    <scope>NUCLEOTIDE SEQUENCE</scope>
</reference>
<evidence type="ECO:0000256" key="10">
    <source>
        <dbReference type="RuleBase" id="RU351113"/>
    </source>
</evidence>
<keyword evidence="4 10" id="KW-0812">Transmembrane</keyword>
<evidence type="ECO:0000256" key="3">
    <source>
        <dbReference type="ARBA" id="ARBA00022606"/>
    </source>
</evidence>
<dbReference type="Pfam" id="PF02949">
    <property type="entry name" value="7tm_6"/>
    <property type="match status" value="1"/>
</dbReference>
<dbReference type="InterPro" id="IPR004117">
    <property type="entry name" value="7tm6_olfct_rcpt"/>
</dbReference>
<evidence type="ECO:0000256" key="5">
    <source>
        <dbReference type="ARBA" id="ARBA00022725"/>
    </source>
</evidence>
<keyword evidence="2" id="KW-1003">Cell membrane</keyword>
<keyword evidence="8 10" id="KW-0675">Receptor</keyword>
<dbReference type="PANTHER" id="PTHR21137:SF35">
    <property type="entry name" value="ODORANT RECEPTOR 19A-RELATED"/>
    <property type="match status" value="1"/>
</dbReference>
<keyword evidence="6 10" id="KW-1133">Transmembrane helix</keyword>
<comment type="similarity">
    <text evidence="10">Belongs to the insect chemoreceptor superfamily. Heteromeric odorant receptor channel (TC 1.A.69) family.</text>
</comment>
<proteinExistence type="evidence at transcript level"/>
<dbReference type="PANTHER" id="PTHR21137">
    <property type="entry name" value="ODORANT RECEPTOR"/>
    <property type="match status" value="1"/>
</dbReference>
<dbReference type="EMBL" id="GACR01000008">
    <property type="protein sequence ID" value="JAA74452.1"/>
    <property type="molecule type" value="mRNA"/>
</dbReference>
<evidence type="ECO:0000256" key="8">
    <source>
        <dbReference type="ARBA" id="ARBA00023170"/>
    </source>
</evidence>
<gene>
    <name evidence="11" type="primary">ItypOR8</name>
</gene>
<evidence type="ECO:0000256" key="1">
    <source>
        <dbReference type="ARBA" id="ARBA00004651"/>
    </source>
</evidence>
<sequence length="383" mass="44730">MSELFLLHFPRILMVICGVWRLPYFKSKKVQTVYDIFSIFLQFTFSLMCLSMFFELVNLINTWNVLNLIEFSRVALSSYLCIIKALVLRNSSIQRIMVYMIKEERNVLRSKHQQPKALYMDTVKLINRVSFLLLLVVLPTLLAFSADCLRKGIIDFDDAVKYVYLPLIDQKKYKTVQLTVQTIFINLIGFYYCMTQAFMVTAMKFAQGQLELLQLYFREFDYYAARQSTTEIAYLKTLLEYHQKIIHFVETLNKEMRLVIIIEFFFSAVNIACSLFTLLTMATNLIDILFSVNCLVFLLAQLAILSYLGNEIYQAGLNIASASYELKWYEKNREFQKNLLLVIKRSQKPLVLSVGPLGPLTNETFVSVLKASYSYFNLMTRYN</sequence>
<feature type="transmembrane region" description="Helical" evidence="10">
    <location>
        <begin position="36"/>
        <end position="54"/>
    </location>
</feature>
<protein>
    <recommendedName>
        <fullName evidence="10">Odorant receptor</fullName>
    </recommendedName>
</protein>
<accession>M3UZH2</accession>
<keyword evidence="3 10" id="KW-0716">Sensory transduction</keyword>
<feature type="transmembrane region" description="Helical" evidence="10">
    <location>
        <begin position="66"/>
        <end position="87"/>
    </location>
</feature>
<dbReference type="GO" id="GO:0004984">
    <property type="term" value="F:olfactory receptor activity"/>
    <property type="evidence" value="ECO:0007669"/>
    <property type="project" value="InterPro"/>
</dbReference>
<name>M3UZH2_IPSTY</name>
<feature type="transmembrane region" description="Helical" evidence="10">
    <location>
        <begin position="258"/>
        <end position="282"/>
    </location>
</feature>
<keyword evidence="9 10" id="KW-0807">Transducer</keyword>
<keyword evidence="7 10" id="KW-0472">Membrane</keyword>